<keyword evidence="2" id="KW-0813">Transport</keyword>
<evidence type="ECO:0000256" key="3">
    <source>
        <dbReference type="ARBA" id="ARBA00022741"/>
    </source>
</evidence>
<dbReference type="RefSeq" id="WP_092152927.1">
    <property type="nucleotide sequence ID" value="NZ_FNBX01000003.1"/>
</dbReference>
<keyword evidence="4" id="KW-0067">ATP-binding</keyword>
<dbReference type="OrthoDB" id="9776556at2"/>
<name>A0A1G7JY05_9BACT</name>
<evidence type="ECO:0000313" key="7">
    <source>
        <dbReference type="EMBL" id="SDF29732.1"/>
    </source>
</evidence>
<dbReference type="Gene3D" id="3.40.50.300">
    <property type="entry name" value="P-loop containing nucleotide triphosphate hydrolases"/>
    <property type="match status" value="1"/>
</dbReference>
<sequence>MPERFPAAAALTADLPSAGCPCAHRPTDNDAPDPEDVPQSLRGLTLTAGRDKSARPEAEDIHFKPGEITALLGPTGSGKSRFLADIESLAAADTPTGRVLLLNGRAPDAEARFALQGRLVAQLTQNMNFVLDMGVTDFLRTHALSRQVPDPDQAARHVFAAANALAGEPFGETTPLTQLSGGQSRALMIADTALLSWSPVLLIDEIENAGVDKRKALDLLLTTDKIVVMATHDPVLALAAHRRLVFRHGAVAQVQRRSPEEDAVLVHLEGLEKTLAGVRAALRAGKKISL</sequence>
<keyword evidence="8" id="KW-1185">Reference proteome</keyword>
<dbReference type="Pfam" id="PF00005">
    <property type="entry name" value="ABC_tran"/>
    <property type="match status" value="1"/>
</dbReference>
<dbReference type="PROSITE" id="PS00211">
    <property type="entry name" value="ABC_TRANSPORTER_1"/>
    <property type="match status" value="1"/>
</dbReference>
<evidence type="ECO:0000259" key="6">
    <source>
        <dbReference type="PROSITE" id="PS50893"/>
    </source>
</evidence>
<protein>
    <submittedName>
        <fullName evidence="7">ABC-type lipoprotein export system, ATPase component</fullName>
    </submittedName>
</protein>
<accession>A0A1G7JY05</accession>
<dbReference type="PANTHER" id="PTHR43117:SF4">
    <property type="entry name" value="OSMOPROTECTANT IMPORT ATP-BINDING PROTEIN OSMV"/>
    <property type="match status" value="1"/>
</dbReference>
<reference evidence="8" key="1">
    <citation type="submission" date="2016-10" db="EMBL/GenBank/DDBJ databases">
        <authorList>
            <person name="Varghese N."/>
            <person name="Submissions S."/>
        </authorList>
    </citation>
    <scope>NUCLEOTIDE SEQUENCE [LARGE SCALE GENOMIC DNA]</scope>
    <source>
        <strain evidence="8">KHC7</strain>
    </source>
</reference>
<dbReference type="STRING" id="571438.SAMN05192586_103179"/>
<keyword evidence="7" id="KW-0449">Lipoprotein</keyword>
<dbReference type="GO" id="GO:0016887">
    <property type="term" value="F:ATP hydrolysis activity"/>
    <property type="evidence" value="ECO:0007669"/>
    <property type="project" value="InterPro"/>
</dbReference>
<dbReference type="AlphaFoldDB" id="A0A1G7JY05"/>
<dbReference type="Proteomes" id="UP000199355">
    <property type="component" value="Unassembled WGS sequence"/>
</dbReference>
<evidence type="ECO:0000256" key="1">
    <source>
        <dbReference type="ARBA" id="ARBA00005417"/>
    </source>
</evidence>
<dbReference type="InterPro" id="IPR027417">
    <property type="entry name" value="P-loop_NTPase"/>
</dbReference>
<dbReference type="InterPro" id="IPR003593">
    <property type="entry name" value="AAA+_ATPase"/>
</dbReference>
<dbReference type="PROSITE" id="PS50893">
    <property type="entry name" value="ABC_TRANSPORTER_2"/>
    <property type="match status" value="1"/>
</dbReference>
<comment type="similarity">
    <text evidence="1">Belongs to the ABC transporter superfamily.</text>
</comment>
<keyword evidence="3" id="KW-0547">Nucleotide-binding</keyword>
<evidence type="ECO:0000313" key="8">
    <source>
        <dbReference type="Proteomes" id="UP000199355"/>
    </source>
</evidence>
<dbReference type="InterPro" id="IPR017871">
    <property type="entry name" value="ABC_transporter-like_CS"/>
</dbReference>
<dbReference type="PANTHER" id="PTHR43117">
    <property type="entry name" value="OSMOPROTECTANT IMPORT ATP-BINDING PROTEIN OSMV"/>
    <property type="match status" value="1"/>
</dbReference>
<evidence type="ECO:0000256" key="2">
    <source>
        <dbReference type="ARBA" id="ARBA00022448"/>
    </source>
</evidence>
<evidence type="ECO:0000256" key="5">
    <source>
        <dbReference type="SAM" id="MobiDB-lite"/>
    </source>
</evidence>
<dbReference type="SMART" id="SM00382">
    <property type="entry name" value="AAA"/>
    <property type="match status" value="1"/>
</dbReference>
<evidence type="ECO:0000256" key="4">
    <source>
        <dbReference type="ARBA" id="ARBA00022840"/>
    </source>
</evidence>
<gene>
    <name evidence="7" type="ORF">SAMN05192586_103179</name>
</gene>
<dbReference type="InterPro" id="IPR003439">
    <property type="entry name" value="ABC_transporter-like_ATP-bd"/>
</dbReference>
<feature type="region of interest" description="Disordered" evidence="5">
    <location>
        <begin position="16"/>
        <end position="41"/>
    </location>
</feature>
<dbReference type="EMBL" id="FNBX01000003">
    <property type="protein sequence ID" value="SDF29732.1"/>
    <property type="molecule type" value="Genomic_DNA"/>
</dbReference>
<organism evidence="7 8">
    <name type="scientific">Desulfovibrio legallii</name>
    <dbReference type="NCBI Taxonomy" id="571438"/>
    <lineage>
        <taxon>Bacteria</taxon>
        <taxon>Pseudomonadati</taxon>
        <taxon>Thermodesulfobacteriota</taxon>
        <taxon>Desulfovibrionia</taxon>
        <taxon>Desulfovibrionales</taxon>
        <taxon>Desulfovibrionaceae</taxon>
        <taxon>Desulfovibrio</taxon>
    </lineage>
</organism>
<dbReference type="SUPFAM" id="SSF52540">
    <property type="entry name" value="P-loop containing nucleoside triphosphate hydrolases"/>
    <property type="match status" value="1"/>
</dbReference>
<proteinExistence type="inferred from homology"/>
<dbReference type="GO" id="GO:0005524">
    <property type="term" value="F:ATP binding"/>
    <property type="evidence" value="ECO:0007669"/>
    <property type="project" value="UniProtKB-KW"/>
</dbReference>
<feature type="domain" description="ABC transporter" evidence="6">
    <location>
        <begin position="41"/>
        <end position="273"/>
    </location>
</feature>